<keyword evidence="3" id="KW-1185">Reference proteome</keyword>
<organism evidence="2 3">
    <name type="scientific">Coleophoma cylindrospora</name>
    <dbReference type="NCBI Taxonomy" id="1849047"/>
    <lineage>
        <taxon>Eukaryota</taxon>
        <taxon>Fungi</taxon>
        <taxon>Dikarya</taxon>
        <taxon>Ascomycota</taxon>
        <taxon>Pezizomycotina</taxon>
        <taxon>Leotiomycetes</taxon>
        <taxon>Helotiales</taxon>
        <taxon>Dermateaceae</taxon>
        <taxon>Coleophoma</taxon>
    </lineage>
</organism>
<evidence type="ECO:0000313" key="2">
    <source>
        <dbReference type="EMBL" id="RDW65022.1"/>
    </source>
</evidence>
<evidence type="ECO:0000313" key="3">
    <source>
        <dbReference type="Proteomes" id="UP000256645"/>
    </source>
</evidence>
<reference evidence="2 3" key="1">
    <citation type="journal article" date="2018" name="IMA Fungus">
        <title>IMA Genome-F 9: Draft genome sequence of Annulohypoxylon stygium, Aspergillus mulundensis, Berkeleyomyces basicola (syn. Thielaviopsis basicola), Ceratocystis smalleyi, two Cercospora beticola strains, Coleophoma cylindrospora, Fusarium fracticaudum, Phialophora cf. hyalina, and Morchella septimelata.</title>
        <authorList>
            <person name="Wingfield B.D."/>
            <person name="Bills G.F."/>
            <person name="Dong Y."/>
            <person name="Huang W."/>
            <person name="Nel W.J."/>
            <person name="Swalarsk-Parry B.S."/>
            <person name="Vaghefi N."/>
            <person name="Wilken P.M."/>
            <person name="An Z."/>
            <person name="de Beer Z.W."/>
            <person name="De Vos L."/>
            <person name="Chen L."/>
            <person name="Duong T.A."/>
            <person name="Gao Y."/>
            <person name="Hammerbacher A."/>
            <person name="Kikkert J.R."/>
            <person name="Li Y."/>
            <person name="Li H."/>
            <person name="Li K."/>
            <person name="Li Q."/>
            <person name="Liu X."/>
            <person name="Ma X."/>
            <person name="Naidoo K."/>
            <person name="Pethybridge S.J."/>
            <person name="Sun J."/>
            <person name="Steenkamp E.T."/>
            <person name="van der Nest M.A."/>
            <person name="van Wyk S."/>
            <person name="Wingfield M.J."/>
            <person name="Xiong C."/>
            <person name="Yue Q."/>
            <person name="Zhang X."/>
        </authorList>
    </citation>
    <scope>NUCLEOTIDE SEQUENCE [LARGE SCALE GENOMIC DNA]</scope>
    <source>
        <strain evidence="2 3">BP6252</strain>
    </source>
</reference>
<protein>
    <submittedName>
        <fullName evidence="2">Uncharacterized protein</fullName>
    </submittedName>
</protein>
<dbReference type="EMBL" id="PDLM01000012">
    <property type="protein sequence ID" value="RDW65022.1"/>
    <property type="molecule type" value="Genomic_DNA"/>
</dbReference>
<evidence type="ECO:0000256" key="1">
    <source>
        <dbReference type="SAM" id="MobiDB-lite"/>
    </source>
</evidence>
<proteinExistence type="predicted"/>
<feature type="region of interest" description="Disordered" evidence="1">
    <location>
        <begin position="91"/>
        <end position="110"/>
    </location>
</feature>
<gene>
    <name evidence="2" type="ORF">BP6252_10673</name>
</gene>
<dbReference type="AlphaFoldDB" id="A0A3D8QTC3"/>
<accession>A0A3D8QTC3</accession>
<name>A0A3D8QTC3_9HELO</name>
<sequence>MGELVLHHALNFDGLSYTQAVIILPAAFGDPFRRTVPRAVVRVDMHSSPLPVVYAVRRKGSGLKDLPPIHPRRLSQVAKLCYRAACIVRSSDTVPPESTPDNQAAYLHRG</sequence>
<comment type="caution">
    <text evidence="2">The sequence shown here is derived from an EMBL/GenBank/DDBJ whole genome shotgun (WGS) entry which is preliminary data.</text>
</comment>
<dbReference type="Proteomes" id="UP000256645">
    <property type="component" value="Unassembled WGS sequence"/>
</dbReference>